<evidence type="ECO:0000256" key="9">
    <source>
        <dbReference type="RuleBase" id="RU003942"/>
    </source>
</evidence>
<evidence type="ECO:0000256" key="5">
    <source>
        <dbReference type="ARBA" id="ARBA00022519"/>
    </source>
</evidence>
<keyword evidence="6 9" id="KW-0812">Transmembrane</keyword>
<dbReference type="GO" id="GO:0005886">
    <property type="term" value="C:plasma membrane"/>
    <property type="evidence" value="ECO:0007669"/>
    <property type="project" value="UniProtKB-SubCell"/>
</dbReference>
<sequence>MRRWLFLSGAILAEVTGTLSMRGALDAPGLYVLMGLGYAAAFVLLSLTLRCGMPLGIAYGIWGATGVALTAVLSLALFGEPLTWMMIAGIVCIMAGVVLVEVGGGIESSGSRRPRRGSQP</sequence>
<evidence type="ECO:0000256" key="10">
    <source>
        <dbReference type="SAM" id="Phobius"/>
    </source>
</evidence>
<keyword evidence="5" id="KW-0997">Cell inner membrane</keyword>
<evidence type="ECO:0000256" key="8">
    <source>
        <dbReference type="ARBA" id="ARBA00023136"/>
    </source>
</evidence>
<gene>
    <name evidence="11" type="ORF">DFO65_11588</name>
</gene>
<name>A0A366IEK3_9MICO</name>
<protein>
    <recommendedName>
        <fullName evidence="3">Spermidine export protein MdtJ</fullName>
    </recommendedName>
</protein>
<evidence type="ECO:0000256" key="4">
    <source>
        <dbReference type="ARBA" id="ARBA00022475"/>
    </source>
</evidence>
<dbReference type="InterPro" id="IPR000390">
    <property type="entry name" value="Small_drug/metabolite_transptr"/>
</dbReference>
<dbReference type="GO" id="GO:1903711">
    <property type="term" value="P:spermidine transmembrane transport"/>
    <property type="evidence" value="ECO:0007669"/>
    <property type="project" value="TreeGrafter"/>
</dbReference>
<dbReference type="SUPFAM" id="SSF103481">
    <property type="entry name" value="Multidrug resistance efflux transporter EmrE"/>
    <property type="match status" value="1"/>
</dbReference>
<dbReference type="GO" id="GO:0015199">
    <property type="term" value="F:amino-acid betaine transmembrane transporter activity"/>
    <property type="evidence" value="ECO:0007669"/>
    <property type="project" value="TreeGrafter"/>
</dbReference>
<evidence type="ECO:0000256" key="7">
    <source>
        <dbReference type="ARBA" id="ARBA00022989"/>
    </source>
</evidence>
<feature type="transmembrane region" description="Helical" evidence="10">
    <location>
        <begin position="30"/>
        <end position="49"/>
    </location>
</feature>
<evidence type="ECO:0000256" key="1">
    <source>
        <dbReference type="ARBA" id="ARBA00004429"/>
    </source>
</evidence>
<dbReference type="GO" id="GO:0015297">
    <property type="term" value="F:antiporter activity"/>
    <property type="evidence" value="ECO:0007669"/>
    <property type="project" value="TreeGrafter"/>
</dbReference>
<dbReference type="RefSeq" id="WP_113905476.1">
    <property type="nucleotide sequence ID" value="NZ_QNSB01000015.1"/>
</dbReference>
<dbReference type="InterPro" id="IPR037185">
    <property type="entry name" value="EmrE-like"/>
</dbReference>
<dbReference type="Gene3D" id="1.10.3730.20">
    <property type="match status" value="1"/>
</dbReference>
<keyword evidence="12" id="KW-1185">Reference proteome</keyword>
<dbReference type="PANTHER" id="PTHR30561:SF2">
    <property type="entry name" value="SPERMIDINE EXPORT PROTEIN MDTJ"/>
    <property type="match status" value="1"/>
</dbReference>
<comment type="subcellular location">
    <subcellularLocation>
        <location evidence="1">Cell inner membrane</location>
        <topology evidence="1">Multi-pass membrane protein</topology>
    </subcellularLocation>
    <subcellularLocation>
        <location evidence="9">Cell membrane</location>
        <topology evidence="9">Multi-pass membrane protein</topology>
    </subcellularLocation>
</comment>
<comment type="caution">
    <text evidence="11">The sequence shown here is derived from an EMBL/GenBank/DDBJ whole genome shotgun (WGS) entry which is preliminary data.</text>
</comment>
<comment type="subunit">
    <text evidence="2">Forms a complex with MdtI.</text>
</comment>
<evidence type="ECO:0000256" key="3">
    <source>
        <dbReference type="ARBA" id="ARBA00021112"/>
    </source>
</evidence>
<dbReference type="Proteomes" id="UP000253509">
    <property type="component" value="Unassembled WGS sequence"/>
</dbReference>
<organism evidence="11 12">
    <name type="scientific">Brevibacterium celere</name>
    <dbReference type="NCBI Taxonomy" id="225845"/>
    <lineage>
        <taxon>Bacteria</taxon>
        <taxon>Bacillati</taxon>
        <taxon>Actinomycetota</taxon>
        <taxon>Actinomycetes</taxon>
        <taxon>Micrococcales</taxon>
        <taxon>Brevibacteriaceae</taxon>
        <taxon>Brevibacterium</taxon>
    </lineage>
</organism>
<reference evidence="11 12" key="1">
    <citation type="submission" date="2018-06" db="EMBL/GenBank/DDBJ databases">
        <title>Freshwater and sediment microbial communities from various areas in North America, analyzing microbe dynamics in response to fracking.</title>
        <authorList>
            <person name="Lamendella R."/>
        </authorList>
    </citation>
    <scope>NUCLEOTIDE SEQUENCE [LARGE SCALE GENOMIC DNA]</scope>
    <source>
        <strain evidence="11 12">3b_TX</strain>
    </source>
</reference>
<keyword evidence="4" id="KW-1003">Cell membrane</keyword>
<feature type="transmembrane region" description="Helical" evidence="10">
    <location>
        <begin position="84"/>
        <end position="106"/>
    </location>
</feature>
<keyword evidence="7 10" id="KW-1133">Transmembrane helix</keyword>
<dbReference type="Pfam" id="PF00893">
    <property type="entry name" value="Multi_Drug_Res"/>
    <property type="match status" value="1"/>
</dbReference>
<proteinExistence type="inferred from homology"/>
<dbReference type="AlphaFoldDB" id="A0A366IEK3"/>
<dbReference type="PANTHER" id="PTHR30561">
    <property type="entry name" value="SMR FAMILY PROTON-DEPENDENT DRUG EFFLUX TRANSPORTER SUGE"/>
    <property type="match status" value="1"/>
</dbReference>
<evidence type="ECO:0000313" key="12">
    <source>
        <dbReference type="Proteomes" id="UP000253509"/>
    </source>
</evidence>
<comment type="similarity">
    <text evidence="9">Belongs to the drug/metabolite transporter (DMT) superfamily. Small multidrug resistance (SMR) (TC 2.A.7.1) family.</text>
</comment>
<dbReference type="InterPro" id="IPR045324">
    <property type="entry name" value="Small_multidrug_res"/>
</dbReference>
<feature type="transmembrane region" description="Helical" evidence="10">
    <location>
        <begin position="56"/>
        <end position="78"/>
    </location>
</feature>
<accession>A0A366IEK3</accession>
<keyword evidence="8 10" id="KW-0472">Membrane</keyword>
<evidence type="ECO:0000313" key="11">
    <source>
        <dbReference type="EMBL" id="RBP68811.1"/>
    </source>
</evidence>
<dbReference type="GO" id="GO:0031460">
    <property type="term" value="P:glycine betaine transport"/>
    <property type="evidence" value="ECO:0007669"/>
    <property type="project" value="TreeGrafter"/>
</dbReference>
<evidence type="ECO:0000256" key="6">
    <source>
        <dbReference type="ARBA" id="ARBA00022692"/>
    </source>
</evidence>
<evidence type="ECO:0000256" key="2">
    <source>
        <dbReference type="ARBA" id="ARBA00011358"/>
    </source>
</evidence>
<dbReference type="EMBL" id="QNSB01000015">
    <property type="protein sequence ID" value="RBP68811.1"/>
    <property type="molecule type" value="Genomic_DNA"/>
</dbReference>
<dbReference type="GO" id="GO:0015220">
    <property type="term" value="F:choline transmembrane transporter activity"/>
    <property type="evidence" value="ECO:0007669"/>
    <property type="project" value="TreeGrafter"/>
</dbReference>